<reference evidence="2" key="1">
    <citation type="journal article" date="2017" name="Gigascience">
        <title>The genome draft of coconut (Cocos nucifera).</title>
        <authorList>
            <person name="Xiao Y."/>
            <person name="Xu P."/>
            <person name="Fan H."/>
            <person name="Baudouin L."/>
            <person name="Xia W."/>
            <person name="Bocs S."/>
            <person name="Xu J."/>
            <person name="Li Q."/>
            <person name="Guo A."/>
            <person name="Zhou L."/>
            <person name="Li J."/>
            <person name="Wu Y."/>
            <person name="Ma Z."/>
            <person name="Armero A."/>
            <person name="Issali A.E."/>
            <person name="Liu N."/>
            <person name="Peng M."/>
            <person name="Yang Y."/>
        </authorList>
    </citation>
    <scope>NUCLEOTIDE SEQUENCE</scope>
    <source>
        <tissue evidence="2">Spear leaf of Hainan Tall coconut</tissue>
    </source>
</reference>
<feature type="compositionally biased region" description="Polar residues" evidence="1">
    <location>
        <begin position="44"/>
        <end position="60"/>
    </location>
</feature>
<name>A0A8K0IUW3_COCNU</name>
<feature type="compositionally biased region" description="Basic and acidic residues" evidence="1">
    <location>
        <begin position="1"/>
        <end position="32"/>
    </location>
</feature>
<reference evidence="2" key="2">
    <citation type="submission" date="2019-07" db="EMBL/GenBank/DDBJ databases">
        <authorList>
            <person name="Yang Y."/>
            <person name="Bocs S."/>
            <person name="Baudouin L."/>
        </authorList>
    </citation>
    <scope>NUCLEOTIDE SEQUENCE</scope>
    <source>
        <tissue evidence="2">Spear leaf of Hainan Tall coconut</tissue>
    </source>
</reference>
<sequence length="145" mass="16249">MRFGARKAEPTHEPVIEEAPTKKYEVLPRKLPQESGTKPPAERSSGQVRLNSRSSMSPKGTTYKVFTGGGTKFGQEKPSSPRARPNSSEQEQQEVLPRRVSWERGMKFDSKKSRAPPKARHQGEMKLGGKPNSSAHRNKVRRKQG</sequence>
<gene>
    <name evidence="2" type="ORF">COCNU_14G003810</name>
</gene>
<organism evidence="2 3">
    <name type="scientific">Cocos nucifera</name>
    <name type="common">Coconut palm</name>
    <dbReference type="NCBI Taxonomy" id="13894"/>
    <lineage>
        <taxon>Eukaryota</taxon>
        <taxon>Viridiplantae</taxon>
        <taxon>Streptophyta</taxon>
        <taxon>Embryophyta</taxon>
        <taxon>Tracheophyta</taxon>
        <taxon>Spermatophyta</taxon>
        <taxon>Magnoliopsida</taxon>
        <taxon>Liliopsida</taxon>
        <taxon>Arecaceae</taxon>
        <taxon>Arecoideae</taxon>
        <taxon>Cocoseae</taxon>
        <taxon>Attaleinae</taxon>
        <taxon>Cocos</taxon>
    </lineage>
</organism>
<dbReference type="AlphaFoldDB" id="A0A8K0IUW3"/>
<evidence type="ECO:0000313" key="3">
    <source>
        <dbReference type="Proteomes" id="UP000797356"/>
    </source>
</evidence>
<protein>
    <submittedName>
        <fullName evidence="2">Uncharacterized protein</fullName>
    </submittedName>
</protein>
<evidence type="ECO:0000256" key="1">
    <source>
        <dbReference type="SAM" id="MobiDB-lite"/>
    </source>
</evidence>
<accession>A0A8K0IUW3</accession>
<feature type="compositionally biased region" description="Basic residues" evidence="1">
    <location>
        <begin position="136"/>
        <end position="145"/>
    </location>
</feature>
<evidence type="ECO:0000313" key="2">
    <source>
        <dbReference type="EMBL" id="KAG1367913.1"/>
    </source>
</evidence>
<dbReference type="EMBL" id="CM017885">
    <property type="protein sequence ID" value="KAG1367913.1"/>
    <property type="molecule type" value="Genomic_DNA"/>
</dbReference>
<proteinExistence type="predicted"/>
<dbReference type="Proteomes" id="UP000797356">
    <property type="component" value="Chromosome 14"/>
</dbReference>
<comment type="caution">
    <text evidence="2">The sequence shown here is derived from an EMBL/GenBank/DDBJ whole genome shotgun (WGS) entry which is preliminary data.</text>
</comment>
<feature type="compositionally biased region" description="Basic and acidic residues" evidence="1">
    <location>
        <begin position="96"/>
        <end position="112"/>
    </location>
</feature>
<feature type="region of interest" description="Disordered" evidence="1">
    <location>
        <begin position="1"/>
        <end position="145"/>
    </location>
</feature>
<keyword evidence="3" id="KW-1185">Reference proteome</keyword>